<dbReference type="PATRIC" id="fig|69.6.peg.4153"/>
<organism evidence="2 3">
    <name type="scientific">Lysobacter enzymogenes</name>
    <dbReference type="NCBI Taxonomy" id="69"/>
    <lineage>
        <taxon>Bacteria</taxon>
        <taxon>Pseudomonadati</taxon>
        <taxon>Pseudomonadota</taxon>
        <taxon>Gammaproteobacteria</taxon>
        <taxon>Lysobacterales</taxon>
        <taxon>Lysobacteraceae</taxon>
        <taxon>Lysobacter</taxon>
    </lineage>
</organism>
<dbReference type="EMBL" id="CP013140">
    <property type="protein sequence ID" value="ALN59552.1"/>
    <property type="molecule type" value="Genomic_DNA"/>
</dbReference>
<dbReference type="Proteomes" id="UP000061569">
    <property type="component" value="Chromosome"/>
</dbReference>
<evidence type="ECO:0000313" key="3">
    <source>
        <dbReference type="Proteomes" id="UP000061569"/>
    </source>
</evidence>
<reference evidence="2 3" key="1">
    <citation type="submission" date="2015-11" db="EMBL/GenBank/DDBJ databases">
        <title>Genome sequences of Lysobacter enzymogenes strain C3 and Lysobacter antibioticus ATCC 29479.</title>
        <authorList>
            <person name="Kobayashi D.Y."/>
        </authorList>
    </citation>
    <scope>NUCLEOTIDE SEQUENCE [LARGE SCALE GENOMIC DNA]</scope>
    <source>
        <strain evidence="2 3">C3</strain>
    </source>
</reference>
<name>A0A0S2DLZ0_LYSEN</name>
<dbReference type="STRING" id="69.GLE_4211"/>
<gene>
    <name evidence="2" type="ORF">GLE_4211</name>
</gene>
<feature type="region of interest" description="Disordered" evidence="1">
    <location>
        <begin position="1"/>
        <end position="25"/>
    </location>
</feature>
<proteinExistence type="predicted"/>
<dbReference type="KEGG" id="lez:GLE_4211"/>
<evidence type="ECO:0000313" key="2">
    <source>
        <dbReference type="EMBL" id="ALN59552.1"/>
    </source>
</evidence>
<evidence type="ECO:0000256" key="1">
    <source>
        <dbReference type="SAM" id="MobiDB-lite"/>
    </source>
</evidence>
<sequence>MHASPLRTSVAQRIPPRLDAAARPRSADEAIRSDCVCCAAREGLSPKGSSAAIGRGGIFRRYRCKDTFSRTRCLVRSGFDVLSVVSLMNSESFARVSLSIGAPCLL</sequence>
<accession>A0A0S2DLZ0</accession>
<feature type="compositionally biased region" description="Polar residues" evidence="1">
    <location>
        <begin position="1"/>
        <end position="11"/>
    </location>
</feature>
<dbReference type="AlphaFoldDB" id="A0A0S2DLZ0"/>
<protein>
    <submittedName>
        <fullName evidence="2">Uncharacterized protein</fullName>
    </submittedName>
</protein>